<evidence type="ECO:0000313" key="2">
    <source>
        <dbReference type="Proteomes" id="UP000593719"/>
    </source>
</evidence>
<proteinExistence type="predicted"/>
<sequence>MAKKKLSHTAKILQKFLAGETVISSDVFASNTNQYFGQIKDQGIELIEWNDPTEGRHLKRRLNMSDENAERAKKYLNRLAGKINAVGNKS</sequence>
<dbReference type="KEGG" id="ssei:FJR45_03055"/>
<dbReference type="Proteomes" id="UP000593719">
    <property type="component" value="Chromosome"/>
</dbReference>
<reference evidence="1 2" key="1">
    <citation type="submission" date="2019-06" db="EMBL/GenBank/DDBJ databases">
        <title>Sulfurimonas gotlandica sp. nov., a chemoautotrophic and psychrotolerant epsilonproteobacterium isolated from a pelagic redoxcline, and an emended description of the genus Sulfurimonas.</title>
        <authorList>
            <person name="Wang S."/>
            <person name="Jiang L."/>
            <person name="Shao Z."/>
        </authorList>
    </citation>
    <scope>NUCLEOTIDE SEQUENCE [LARGE SCALE GENOMIC DNA]</scope>
    <source>
        <strain evidence="1 2">S2-6</strain>
    </source>
</reference>
<evidence type="ECO:0000313" key="1">
    <source>
        <dbReference type="EMBL" id="QOP42983.1"/>
    </source>
</evidence>
<accession>A0A7M1AZW5</accession>
<keyword evidence="2" id="KW-1185">Reference proteome</keyword>
<dbReference type="EMBL" id="CP041235">
    <property type="protein sequence ID" value="QOP42983.1"/>
    <property type="molecule type" value="Genomic_DNA"/>
</dbReference>
<gene>
    <name evidence="1" type="ORF">FJR45_03055</name>
</gene>
<dbReference type="RefSeq" id="WP_193151295.1">
    <property type="nucleotide sequence ID" value="NZ_CP041235.1"/>
</dbReference>
<protein>
    <submittedName>
        <fullName evidence="1">Uncharacterized protein</fullName>
    </submittedName>
</protein>
<organism evidence="1 2">
    <name type="scientific">Sulfurimonas sediminis</name>
    <dbReference type="NCBI Taxonomy" id="2590020"/>
    <lineage>
        <taxon>Bacteria</taxon>
        <taxon>Pseudomonadati</taxon>
        <taxon>Campylobacterota</taxon>
        <taxon>Epsilonproteobacteria</taxon>
        <taxon>Campylobacterales</taxon>
        <taxon>Sulfurimonadaceae</taxon>
        <taxon>Sulfurimonas</taxon>
    </lineage>
</organism>
<name>A0A7M1AZW5_9BACT</name>
<dbReference type="AlphaFoldDB" id="A0A7M1AZW5"/>